<comment type="similarity">
    <text evidence="6">Belongs to the ABC-4 integral membrane protein family.</text>
</comment>
<dbReference type="Proteomes" id="UP001232584">
    <property type="component" value="Unassembled WGS sequence"/>
</dbReference>
<protein>
    <submittedName>
        <fullName evidence="8">ABC transport system permease protein</fullName>
    </submittedName>
</protein>
<evidence type="ECO:0000313" key="9">
    <source>
        <dbReference type="Proteomes" id="UP001232584"/>
    </source>
</evidence>
<dbReference type="EMBL" id="JAUSWG010000005">
    <property type="protein sequence ID" value="MDQ0556322.1"/>
    <property type="molecule type" value="Genomic_DNA"/>
</dbReference>
<evidence type="ECO:0000313" key="8">
    <source>
        <dbReference type="EMBL" id="MDQ0556322.1"/>
    </source>
</evidence>
<comment type="caution">
    <text evidence="8">The sequence shown here is derived from an EMBL/GenBank/DDBJ whole genome shotgun (WGS) entry which is preliminary data.</text>
</comment>
<feature type="transmembrane region" description="Helical" evidence="6">
    <location>
        <begin position="608"/>
        <end position="626"/>
    </location>
</feature>
<evidence type="ECO:0000256" key="5">
    <source>
        <dbReference type="ARBA" id="ARBA00023136"/>
    </source>
</evidence>
<dbReference type="PIRSF" id="PIRSF018968">
    <property type="entry name" value="ABC_permease_BceB"/>
    <property type="match status" value="1"/>
</dbReference>
<keyword evidence="9" id="KW-1185">Reference proteome</keyword>
<dbReference type="InterPro" id="IPR027022">
    <property type="entry name" value="ABC_permease_BceB-typ"/>
</dbReference>
<feature type="transmembrane region" description="Helical" evidence="6">
    <location>
        <begin position="55"/>
        <end position="80"/>
    </location>
</feature>
<dbReference type="PANTHER" id="PTHR46795">
    <property type="entry name" value="ABC TRANSPORTER PERMEASE-RELATED-RELATED"/>
    <property type="match status" value="1"/>
</dbReference>
<evidence type="ECO:0000256" key="2">
    <source>
        <dbReference type="ARBA" id="ARBA00022475"/>
    </source>
</evidence>
<feature type="transmembrane region" description="Helical" evidence="6">
    <location>
        <begin position="147"/>
        <end position="170"/>
    </location>
</feature>
<comment type="subcellular location">
    <subcellularLocation>
        <location evidence="1 6">Cell membrane</location>
        <topology evidence="1 6">Multi-pass membrane protein</topology>
    </subcellularLocation>
</comment>
<feature type="domain" description="ABC3 transporter permease C-terminal" evidence="7">
    <location>
        <begin position="60"/>
        <end position="170"/>
    </location>
</feature>
<keyword evidence="5 6" id="KW-0472">Membrane</keyword>
<organism evidence="8 9">
    <name type="scientific">Paraclostridium ghonii</name>
    <dbReference type="NCBI Taxonomy" id="29358"/>
    <lineage>
        <taxon>Bacteria</taxon>
        <taxon>Bacillati</taxon>
        <taxon>Bacillota</taxon>
        <taxon>Clostridia</taxon>
        <taxon>Peptostreptococcales</taxon>
        <taxon>Peptostreptococcaceae</taxon>
        <taxon>Paraclostridium</taxon>
    </lineage>
</organism>
<dbReference type="PANTHER" id="PTHR46795:SF3">
    <property type="entry name" value="ABC TRANSPORTER PERMEASE"/>
    <property type="match status" value="1"/>
</dbReference>
<dbReference type="Pfam" id="PF02687">
    <property type="entry name" value="FtsX"/>
    <property type="match status" value="1"/>
</dbReference>
<feature type="transmembrane region" description="Helical" evidence="6">
    <location>
        <begin position="200"/>
        <end position="219"/>
    </location>
</feature>
<feature type="transmembrane region" description="Helical" evidence="6">
    <location>
        <begin position="575"/>
        <end position="596"/>
    </location>
</feature>
<feature type="transmembrane region" description="Helical" evidence="6">
    <location>
        <begin position="18"/>
        <end position="35"/>
    </location>
</feature>
<keyword evidence="4 6" id="KW-1133">Transmembrane helix</keyword>
<keyword evidence="3 6" id="KW-0812">Transmembrane</keyword>
<reference evidence="8 9" key="1">
    <citation type="submission" date="2023-07" db="EMBL/GenBank/DDBJ databases">
        <title>Genomic Encyclopedia of Type Strains, Phase IV (KMG-IV): sequencing the most valuable type-strain genomes for metagenomic binning, comparative biology and taxonomic classification.</title>
        <authorList>
            <person name="Goeker M."/>
        </authorList>
    </citation>
    <scope>NUCLEOTIDE SEQUENCE [LARGE SCALE GENOMIC DNA]</scope>
    <source>
        <strain evidence="8 9">DSM 15049</strain>
    </source>
</reference>
<sequence>MVLFNIAKKNIEKNLKGYFLYFFSIVFTVGIYYAFKNLQYNPSIDAALSGSAKASTAFNAASIVIAIFSVLFIWYSNSFFIKKRKKEIGLYALLGIENKEIGLLLFFETLIIGVVALTIGTIAGILFSKIMLGVLIKLIGLNLSISFAVSFKGVLETFILFILIFLVIAYQSNRIIYKFKLIELFKASSISEKSKKGSKLLALLSVIFILSGYGIYLSTLKGTDLILGAFGTLFMVVVGTFLFFGSFMYFVIRRQKSNGANYYKGLNMISTSQLLYRIKSNAKMLATIAILSATTLTAIGVSISVYFMTSQMVDQKAPYSYTFKIDNKDYIKEFEKELKDSKNHDLIDKSIFTYLTIKSSQKNDYGYEEEYEIISISNLNQILKLNGDKEIESIKDDEFIHVYPKEAKEYMEKSSINMNNNGNELNLKLKSDLDKQLYNGYGQDTIVVSDDIFENLKSNNEVKNYYTYNITNQKDGEEFENTVKKLTEKYAVGEYKKSVDTSYLSYYSEFKDGFTDSGIMVFIGVFVGLVFLVCTGSVIFFKLLSEAQDEAPRYNTLKKIGVDEKDIKSSVYKQVGFNFFLPLIIGSIHSIVANYVVCKMLSQNLGIVMMWTLIPYSIIYIVYYLITSKVYFNIVTKQN</sequence>
<dbReference type="InterPro" id="IPR003838">
    <property type="entry name" value="ABC3_permease_C"/>
</dbReference>
<evidence type="ECO:0000256" key="4">
    <source>
        <dbReference type="ARBA" id="ARBA00022989"/>
    </source>
</evidence>
<evidence type="ECO:0000256" key="1">
    <source>
        <dbReference type="ARBA" id="ARBA00004651"/>
    </source>
</evidence>
<proteinExistence type="inferred from homology"/>
<evidence type="ECO:0000256" key="6">
    <source>
        <dbReference type="PIRNR" id="PIRNR018968"/>
    </source>
</evidence>
<feature type="transmembrane region" description="Helical" evidence="6">
    <location>
        <begin position="284"/>
        <end position="308"/>
    </location>
</feature>
<accession>A0ABU0MZI0</accession>
<keyword evidence="2 6" id="KW-1003">Cell membrane</keyword>
<name>A0ABU0MZI0_9FIRM</name>
<feature type="transmembrane region" description="Helical" evidence="6">
    <location>
        <begin position="225"/>
        <end position="252"/>
    </location>
</feature>
<dbReference type="RefSeq" id="WP_307505288.1">
    <property type="nucleotide sequence ID" value="NZ_BAAACE010000021.1"/>
</dbReference>
<feature type="transmembrane region" description="Helical" evidence="6">
    <location>
        <begin position="101"/>
        <end position="127"/>
    </location>
</feature>
<evidence type="ECO:0000259" key="7">
    <source>
        <dbReference type="Pfam" id="PF02687"/>
    </source>
</evidence>
<keyword evidence="6" id="KW-0813">Transport</keyword>
<evidence type="ECO:0000256" key="3">
    <source>
        <dbReference type="ARBA" id="ARBA00022692"/>
    </source>
</evidence>
<feature type="transmembrane region" description="Helical" evidence="6">
    <location>
        <begin position="519"/>
        <end position="544"/>
    </location>
</feature>
<dbReference type="InterPro" id="IPR052536">
    <property type="entry name" value="ABC-4_Integral_Memb_Prot"/>
</dbReference>
<gene>
    <name evidence="8" type="ORF">QOZ92_001436</name>
</gene>